<name>A0A2P2R046_RHIMU</name>
<dbReference type="AlphaFoldDB" id="A0A2P2R046"/>
<protein>
    <submittedName>
        <fullName evidence="1">Uncharacterized protein</fullName>
    </submittedName>
</protein>
<organism evidence="1">
    <name type="scientific">Rhizophora mucronata</name>
    <name type="common">Asiatic mangrove</name>
    <dbReference type="NCBI Taxonomy" id="61149"/>
    <lineage>
        <taxon>Eukaryota</taxon>
        <taxon>Viridiplantae</taxon>
        <taxon>Streptophyta</taxon>
        <taxon>Embryophyta</taxon>
        <taxon>Tracheophyta</taxon>
        <taxon>Spermatophyta</taxon>
        <taxon>Magnoliopsida</taxon>
        <taxon>eudicotyledons</taxon>
        <taxon>Gunneridae</taxon>
        <taxon>Pentapetalae</taxon>
        <taxon>rosids</taxon>
        <taxon>fabids</taxon>
        <taxon>Malpighiales</taxon>
        <taxon>Rhizophoraceae</taxon>
        <taxon>Rhizophora</taxon>
    </lineage>
</organism>
<evidence type="ECO:0000313" key="1">
    <source>
        <dbReference type="EMBL" id="MBX72626.1"/>
    </source>
</evidence>
<accession>A0A2P2R046</accession>
<sequence>MKSGWVAGSDLLAICRGKRQRLPFICLDGVGCH</sequence>
<dbReference type="EMBL" id="GGEC01092142">
    <property type="protein sequence ID" value="MBX72626.1"/>
    <property type="molecule type" value="Transcribed_RNA"/>
</dbReference>
<reference evidence="1" key="1">
    <citation type="submission" date="2018-02" db="EMBL/GenBank/DDBJ databases">
        <title>Rhizophora mucronata_Transcriptome.</title>
        <authorList>
            <person name="Meera S.P."/>
            <person name="Sreeshan A."/>
            <person name="Augustine A."/>
        </authorList>
    </citation>
    <scope>NUCLEOTIDE SEQUENCE</scope>
    <source>
        <tissue evidence="1">Leaf</tissue>
    </source>
</reference>
<proteinExistence type="predicted"/>